<accession>A0A9D4T2F8</accession>
<keyword evidence="3" id="KW-1185">Reference proteome</keyword>
<gene>
    <name evidence="2" type="ORF">HPB52_013582</name>
</gene>
<proteinExistence type="predicted"/>
<organism evidence="2 3">
    <name type="scientific">Rhipicephalus sanguineus</name>
    <name type="common">Brown dog tick</name>
    <name type="synonym">Ixodes sanguineus</name>
    <dbReference type="NCBI Taxonomy" id="34632"/>
    <lineage>
        <taxon>Eukaryota</taxon>
        <taxon>Metazoa</taxon>
        <taxon>Ecdysozoa</taxon>
        <taxon>Arthropoda</taxon>
        <taxon>Chelicerata</taxon>
        <taxon>Arachnida</taxon>
        <taxon>Acari</taxon>
        <taxon>Parasitiformes</taxon>
        <taxon>Ixodida</taxon>
        <taxon>Ixodoidea</taxon>
        <taxon>Ixodidae</taxon>
        <taxon>Rhipicephalinae</taxon>
        <taxon>Rhipicephalus</taxon>
        <taxon>Rhipicephalus</taxon>
    </lineage>
</organism>
<dbReference type="EMBL" id="JABSTV010001248">
    <property type="protein sequence ID" value="KAH7969000.1"/>
    <property type="molecule type" value="Genomic_DNA"/>
</dbReference>
<dbReference type="Proteomes" id="UP000821837">
    <property type="component" value="Unassembled WGS sequence"/>
</dbReference>
<evidence type="ECO:0000256" key="1">
    <source>
        <dbReference type="ARBA" id="ARBA00004123"/>
    </source>
</evidence>
<dbReference type="GO" id="GO:0003676">
    <property type="term" value="F:nucleic acid binding"/>
    <property type="evidence" value="ECO:0007669"/>
    <property type="project" value="InterPro"/>
</dbReference>
<dbReference type="Gene3D" id="3.30.420.10">
    <property type="entry name" value="Ribonuclease H-like superfamily/Ribonuclease H"/>
    <property type="match status" value="1"/>
</dbReference>
<dbReference type="AlphaFoldDB" id="A0A9D4T2F8"/>
<comment type="subcellular location">
    <subcellularLocation>
        <location evidence="1">Nucleus</location>
    </subcellularLocation>
</comment>
<comment type="caution">
    <text evidence="2">The sequence shown here is derived from an EMBL/GenBank/DDBJ whole genome shotgun (WGS) entry which is preliminary data.</text>
</comment>
<reference evidence="2" key="2">
    <citation type="submission" date="2021-09" db="EMBL/GenBank/DDBJ databases">
        <authorList>
            <person name="Jia N."/>
            <person name="Wang J."/>
            <person name="Shi W."/>
            <person name="Du L."/>
            <person name="Sun Y."/>
            <person name="Zhan W."/>
            <person name="Jiang J."/>
            <person name="Wang Q."/>
            <person name="Zhang B."/>
            <person name="Ji P."/>
            <person name="Sakyi L.B."/>
            <person name="Cui X."/>
            <person name="Yuan T."/>
            <person name="Jiang B."/>
            <person name="Yang W."/>
            <person name="Lam T.T.-Y."/>
            <person name="Chang Q."/>
            <person name="Ding S."/>
            <person name="Wang X."/>
            <person name="Zhu J."/>
            <person name="Ruan X."/>
            <person name="Zhao L."/>
            <person name="Wei J."/>
            <person name="Que T."/>
            <person name="Du C."/>
            <person name="Cheng J."/>
            <person name="Dai P."/>
            <person name="Han X."/>
            <person name="Huang E."/>
            <person name="Gao Y."/>
            <person name="Liu J."/>
            <person name="Shao H."/>
            <person name="Ye R."/>
            <person name="Li L."/>
            <person name="Wei W."/>
            <person name="Wang X."/>
            <person name="Wang C."/>
            <person name="Huo Q."/>
            <person name="Li W."/>
            <person name="Guo W."/>
            <person name="Chen H."/>
            <person name="Chen S."/>
            <person name="Zhou L."/>
            <person name="Zhou L."/>
            <person name="Ni X."/>
            <person name="Tian J."/>
            <person name="Zhou Y."/>
            <person name="Sheng Y."/>
            <person name="Liu T."/>
            <person name="Pan Y."/>
            <person name="Xia L."/>
            <person name="Li J."/>
            <person name="Zhao F."/>
            <person name="Cao W."/>
        </authorList>
    </citation>
    <scope>NUCLEOTIDE SEQUENCE</scope>
    <source>
        <strain evidence="2">Rsan-2018</strain>
        <tissue evidence="2">Larvae</tissue>
    </source>
</reference>
<dbReference type="GO" id="GO:0005634">
    <property type="term" value="C:nucleus"/>
    <property type="evidence" value="ECO:0007669"/>
    <property type="project" value="UniProtKB-SubCell"/>
</dbReference>
<evidence type="ECO:0008006" key="4">
    <source>
        <dbReference type="Google" id="ProtNLM"/>
    </source>
</evidence>
<evidence type="ECO:0000313" key="3">
    <source>
        <dbReference type="Proteomes" id="UP000821837"/>
    </source>
</evidence>
<dbReference type="InterPro" id="IPR009057">
    <property type="entry name" value="Homeodomain-like_sf"/>
</dbReference>
<name>A0A9D4T2F8_RHISA</name>
<protein>
    <recommendedName>
        <fullName evidence="4">Transposase</fullName>
    </recommendedName>
</protein>
<sequence>MPPRVPVEERKRIIELFLESLPQRQICNLLNRSRRAVNRAIQPYRRDNGRLVDAERRRLSEAGLQNCVAAQKPRLADRQKCLRLKFARAVKDWGAEEWEKVVFSDECTFFHQVGPAATCLEAASCQSIFSSGRCIVSVWGAMTKEGLGPLVRIQGPFTAAAYCDVLQYVFLPRLKPGSYETLPFIAKGPSLGHRCCTVSIIGGSDRKFR</sequence>
<dbReference type="InterPro" id="IPR036397">
    <property type="entry name" value="RNaseH_sf"/>
</dbReference>
<dbReference type="SUPFAM" id="SSF46689">
    <property type="entry name" value="Homeodomain-like"/>
    <property type="match status" value="1"/>
</dbReference>
<evidence type="ECO:0000313" key="2">
    <source>
        <dbReference type="EMBL" id="KAH7969000.1"/>
    </source>
</evidence>
<reference evidence="2" key="1">
    <citation type="journal article" date="2020" name="Cell">
        <title>Large-Scale Comparative Analyses of Tick Genomes Elucidate Their Genetic Diversity and Vector Capacities.</title>
        <authorList>
            <consortium name="Tick Genome and Microbiome Consortium (TIGMIC)"/>
            <person name="Jia N."/>
            <person name="Wang J."/>
            <person name="Shi W."/>
            <person name="Du L."/>
            <person name="Sun Y."/>
            <person name="Zhan W."/>
            <person name="Jiang J.F."/>
            <person name="Wang Q."/>
            <person name="Zhang B."/>
            <person name="Ji P."/>
            <person name="Bell-Sakyi L."/>
            <person name="Cui X.M."/>
            <person name="Yuan T.T."/>
            <person name="Jiang B.G."/>
            <person name="Yang W.F."/>
            <person name="Lam T.T."/>
            <person name="Chang Q.C."/>
            <person name="Ding S.J."/>
            <person name="Wang X.J."/>
            <person name="Zhu J.G."/>
            <person name="Ruan X.D."/>
            <person name="Zhao L."/>
            <person name="Wei J.T."/>
            <person name="Ye R.Z."/>
            <person name="Que T.C."/>
            <person name="Du C.H."/>
            <person name="Zhou Y.H."/>
            <person name="Cheng J.X."/>
            <person name="Dai P.F."/>
            <person name="Guo W.B."/>
            <person name="Han X.H."/>
            <person name="Huang E.J."/>
            <person name="Li L.F."/>
            <person name="Wei W."/>
            <person name="Gao Y.C."/>
            <person name="Liu J.Z."/>
            <person name="Shao H.Z."/>
            <person name="Wang X."/>
            <person name="Wang C.C."/>
            <person name="Yang T.C."/>
            <person name="Huo Q.B."/>
            <person name="Li W."/>
            <person name="Chen H.Y."/>
            <person name="Chen S.E."/>
            <person name="Zhou L.G."/>
            <person name="Ni X.B."/>
            <person name="Tian J.H."/>
            <person name="Sheng Y."/>
            <person name="Liu T."/>
            <person name="Pan Y.S."/>
            <person name="Xia L.Y."/>
            <person name="Li J."/>
            <person name="Zhao F."/>
            <person name="Cao W.C."/>
        </authorList>
    </citation>
    <scope>NUCLEOTIDE SEQUENCE</scope>
    <source>
        <strain evidence="2">Rsan-2018</strain>
    </source>
</reference>